<gene>
    <name evidence="4" type="ORF">A4U43_C07F12510</name>
</gene>
<dbReference type="Pfam" id="PF13839">
    <property type="entry name" value="PC-Esterase"/>
    <property type="match status" value="1"/>
</dbReference>
<dbReference type="Gramene" id="ONK63208">
    <property type="protein sequence ID" value="ONK63208"/>
    <property type="gene ID" value="A4U43_C07F12510"/>
</dbReference>
<dbReference type="GO" id="GO:0005794">
    <property type="term" value="C:Golgi apparatus"/>
    <property type="evidence" value="ECO:0007669"/>
    <property type="project" value="TreeGrafter"/>
</dbReference>
<keyword evidence="2" id="KW-1133">Transmembrane helix</keyword>
<evidence type="ECO:0000313" key="5">
    <source>
        <dbReference type="Proteomes" id="UP000243459"/>
    </source>
</evidence>
<dbReference type="InterPro" id="IPR029962">
    <property type="entry name" value="TBL"/>
</dbReference>
<evidence type="ECO:0000313" key="4">
    <source>
        <dbReference type="EMBL" id="ONK63208.1"/>
    </source>
</evidence>
<name>A0A5P1EBH0_ASPOF</name>
<dbReference type="GO" id="GO:0016413">
    <property type="term" value="F:O-acetyltransferase activity"/>
    <property type="evidence" value="ECO:0007669"/>
    <property type="project" value="InterPro"/>
</dbReference>
<feature type="transmembrane region" description="Helical" evidence="2">
    <location>
        <begin position="12"/>
        <end position="36"/>
    </location>
</feature>
<reference evidence="5" key="1">
    <citation type="journal article" date="2017" name="Nat. Commun.">
        <title>The asparagus genome sheds light on the origin and evolution of a young Y chromosome.</title>
        <authorList>
            <person name="Harkess A."/>
            <person name="Zhou J."/>
            <person name="Xu C."/>
            <person name="Bowers J.E."/>
            <person name="Van der Hulst R."/>
            <person name="Ayyampalayam S."/>
            <person name="Mercati F."/>
            <person name="Riccardi P."/>
            <person name="McKain M.R."/>
            <person name="Kakrana A."/>
            <person name="Tang H."/>
            <person name="Ray J."/>
            <person name="Groenendijk J."/>
            <person name="Arikit S."/>
            <person name="Mathioni S.M."/>
            <person name="Nakano M."/>
            <person name="Shan H."/>
            <person name="Telgmann-Rauber A."/>
            <person name="Kanno A."/>
            <person name="Yue Z."/>
            <person name="Chen H."/>
            <person name="Li W."/>
            <person name="Chen Y."/>
            <person name="Xu X."/>
            <person name="Zhang Y."/>
            <person name="Luo S."/>
            <person name="Chen H."/>
            <person name="Gao J."/>
            <person name="Mao Z."/>
            <person name="Pires J.C."/>
            <person name="Luo M."/>
            <person name="Kudrna D."/>
            <person name="Wing R.A."/>
            <person name="Meyers B.C."/>
            <person name="Yi K."/>
            <person name="Kong H."/>
            <person name="Lavrijsen P."/>
            <person name="Sunseri F."/>
            <person name="Falavigna A."/>
            <person name="Ye Y."/>
            <person name="Leebens-Mack J.H."/>
            <person name="Chen G."/>
        </authorList>
    </citation>
    <scope>NUCLEOTIDE SEQUENCE [LARGE SCALE GENOMIC DNA]</scope>
    <source>
        <strain evidence="5">cv. DH0086</strain>
    </source>
</reference>
<evidence type="ECO:0000259" key="3">
    <source>
        <dbReference type="Pfam" id="PF13839"/>
    </source>
</evidence>
<keyword evidence="2" id="KW-0812">Transmembrane</keyword>
<dbReference type="PANTHER" id="PTHR32285:SF19">
    <property type="entry name" value="PROTEIN TRICHOME BIREFRINGENCE-LIKE 6"/>
    <property type="match status" value="1"/>
</dbReference>
<dbReference type="PANTHER" id="PTHR32285">
    <property type="entry name" value="PROTEIN TRICHOME BIREFRINGENCE-LIKE 9-RELATED"/>
    <property type="match status" value="1"/>
</dbReference>
<evidence type="ECO:0000256" key="2">
    <source>
        <dbReference type="SAM" id="Phobius"/>
    </source>
</evidence>
<accession>A0A5P1EBH0</accession>
<keyword evidence="5" id="KW-1185">Reference proteome</keyword>
<sequence>MERQRSFIIKPTRLFLLSLTVSFSLLFSFLFSSWVFKITPSASSNETNLRSFSGFSAIKAQTFIAFTGNFSVNGRKGSTSRGTHFLQAADSPREALSPRNEWNGELESSEVEEFSDFPSNISVSKSEDPILGGNNFAEAADSTERALGLSDELKDGILGYAQDYQCSVEYYLSHFLVRESKARIGQKRKQTLRIDAIDRSSSRWRGADILVFNSAHWWSHYKTKAGLNYYQEGDYVHSHLDANIAYKRALVTWASWVDKYINPTKTQVFFRSSAPSHFSGGEWNAGGHCRESTQPLNYTHTRNAPEKNLIVEEVVKQMRTPVTVLNITSLSGFRIDGHPSVFGRKPENGKPSRIEDCSHWCLPGVPDTWNELLYFYLLSGKRLISTG</sequence>
<dbReference type="EMBL" id="CM007387">
    <property type="protein sequence ID" value="ONK63208.1"/>
    <property type="molecule type" value="Genomic_DNA"/>
</dbReference>
<dbReference type="Proteomes" id="UP000243459">
    <property type="component" value="Chromosome 7"/>
</dbReference>
<protein>
    <recommendedName>
        <fullName evidence="3">Trichome birefringence-like C-terminal domain-containing protein</fullName>
    </recommendedName>
</protein>
<keyword evidence="2" id="KW-0472">Membrane</keyword>
<organism evidence="4 5">
    <name type="scientific">Asparagus officinalis</name>
    <name type="common">Garden asparagus</name>
    <dbReference type="NCBI Taxonomy" id="4686"/>
    <lineage>
        <taxon>Eukaryota</taxon>
        <taxon>Viridiplantae</taxon>
        <taxon>Streptophyta</taxon>
        <taxon>Embryophyta</taxon>
        <taxon>Tracheophyta</taxon>
        <taxon>Spermatophyta</taxon>
        <taxon>Magnoliopsida</taxon>
        <taxon>Liliopsida</taxon>
        <taxon>Asparagales</taxon>
        <taxon>Asparagaceae</taxon>
        <taxon>Asparagoideae</taxon>
        <taxon>Asparagus</taxon>
    </lineage>
</organism>
<dbReference type="InterPro" id="IPR026057">
    <property type="entry name" value="TBL_C"/>
</dbReference>
<proteinExistence type="inferred from homology"/>
<feature type="domain" description="Trichome birefringence-like C-terminal" evidence="3">
    <location>
        <begin position="160"/>
        <end position="374"/>
    </location>
</feature>
<evidence type="ECO:0000256" key="1">
    <source>
        <dbReference type="ARBA" id="ARBA00007727"/>
    </source>
</evidence>
<dbReference type="AlphaFoldDB" id="A0A5P1EBH0"/>
<comment type="similarity">
    <text evidence="1">Belongs to the PC-esterase family. TBL subfamily.</text>
</comment>